<evidence type="ECO:0000313" key="3">
    <source>
        <dbReference type="Proteomes" id="UP000548304"/>
    </source>
</evidence>
<dbReference type="Proteomes" id="UP000548304">
    <property type="component" value="Unassembled WGS sequence"/>
</dbReference>
<accession>A0A852YVA2</accession>
<comment type="caution">
    <text evidence="2">The sequence shown here is derived from an EMBL/GenBank/DDBJ whole genome shotgun (WGS) entry which is preliminary data.</text>
</comment>
<dbReference type="EMBL" id="JACBYW010000001">
    <property type="protein sequence ID" value="NYH77499.1"/>
    <property type="molecule type" value="Genomic_DNA"/>
</dbReference>
<reference evidence="2 3" key="1">
    <citation type="submission" date="2020-07" db="EMBL/GenBank/DDBJ databases">
        <title>Genomic Encyclopedia of Type Strains, Phase III (KMG-III): the genomes of soil and plant-associated and newly described type strains.</title>
        <authorList>
            <person name="Whitman W."/>
        </authorList>
    </citation>
    <scope>NUCLEOTIDE SEQUENCE [LARGE SCALE GENOMIC DNA]</scope>
    <source>
        <strain evidence="2 3">CECT 8576</strain>
    </source>
</reference>
<organism evidence="2 3">
    <name type="scientific">Actinopolyspora biskrensis</name>
    <dbReference type="NCBI Taxonomy" id="1470178"/>
    <lineage>
        <taxon>Bacteria</taxon>
        <taxon>Bacillati</taxon>
        <taxon>Actinomycetota</taxon>
        <taxon>Actinomycetes</taxon>
        <taxon>Actinopolysporales</taxon>
        <taxon>Actinopolysporaceae</taxon>
        <taxon>Actinopolyspora</taxon>
    </lineage>
</organism>
<evidence type="ECO:0000313" key="2">
    <source>
        <dbReference type="EMBL" id="NYH77499.1"/>
    </source>
</evidence>
<name>A0A852YVA2_9ACTN</name>
<dbReference type="AlphaFoldDB" id="A0A852YVA2"/>
<evidence type="ECO:0000256" key="1">
    <source>
        <dbReference type="SAM" id="MobiDB-lite"/>
    </source>
</evidence>
<protein>
    <submittedName>
        <fullName evidence="2">Uncharacterized protein</fullName>
    </submittedName>
</protein>
<keyword evidence="3" id="KW-1185">Reference proteome</keyword>
<proteinExistence type="predicted"/>
<sequence>MRERAAPVRDETDGRVLEELSPPHEPGEPRVTETGHNAKASFDQRHQLTVSGCFAALLSRAERPGRRVRHRRCGRRALRRAR</sequence>
<feature type="region of interest" description="Disordered" evidence="1">
    <location>
        <begin position="1"/>
        <end position="44"/>
    </location>
</feature>
<gene>
    <name evidence="2" type="ORF">FHR84_000813</name>
</gene>
<feature type="compositionally biased region" description="Basic and acidic residues" evidence="1">
    <location>
        <begin position="1"/>
        <end position="33"/>
    </location>
</feature>